<proteinExistence type="inferred from homology"/>
<dbReference type="InterPro" id="IPR011932">
    <property type="entry name" value="Recomb_XerD"/>
</dbReference>
<dbReference type="EMBL" id="JAAAMV010000001">
    <property type="protein sequence ID" value="NBD22652.1"/>
    <property type="molecule type" value="Genomic_DNA"/>
</dbReference>
<gene>
    <name evidence="13" type="primary">xerD</name>
    <name evidence="10" type="synonym">xerC</name>
    <name evidence="13" type="ORF">GT019_02065</name>
</gene>
<dbReference type="InterPro" id="IPR004107">
    <property type="entry name" value="Integrase_SAM-like_N"/>
</dbReference>
<comment type="similarity">
    <text evidence="2">Belongs to the 'phage' integrase family. XerD subfamily.</text>
</comment>
<keyword evidence="3 10" id="KW-0963">Cytoplasm</keyword>
<feature type="active site" description="O-(3'-phospho-DNA)-tyrosine intermediate" evidence="10">
    <location>
        <position position="276"/>
    </location>
</feature>
<comment type="subunit">
    <text evidence="10">Forms a cyclic heterotetrameric complex composed of two molecules of XerC and two molecules of XerD.</text>
</comment>
<evidence type="ECO:0000256" key="7">
    <source>
        <dbReference type="ARBA" id="ARBA00023125"/>
    </source>
</evidence>
<evidence type="ECO:0000256" key="2">
    <source>
        <dbReference type="ARBA" id="ARBA00010450"/>
    </source>
</evidence>
<feature type="active site" evidence="10">
    <location>
        <position position="267"/>
    </location>
</feature>
<evidence type="ECO:0000256" key="9">
    <source>
        <dbReference type="ARBA" id="ARBA00023306"/>
    </source>
</evidence>
<dbReference type="PROSITE" id="PS51900">
    <property type="entry name" value="CB"/>
    <property type="match status" value="1"/>
</dbReference>
<dbReference type="HAMAP" id="MF_01808">
    <property type="entry name" value="Recomb_XerC_XerD"/>
    <property type="match status" value="1"/>
</dbReference>
<keyword evidence="8 10" id="KW-0233">DNA recombination</keyword>
<dbReference type="InterPro" id="IPR023009">
    <property type="entry name" value="Tyrosine_recombinase_XerC/XerD"/>
</dbReference>
<feature type="active site" evidence="10">
    <location>
        <position position="147"/>
    </location>
</feature>
<dbReference type="Proteomes" id="UP000665561">
    <property type="component" value="Unassembled WGS sequence"/>
</dbReference>
<evidence type="ECO:0000259" key="12">
    <source>
        <dbReference type="PROSITE" id="PS51900"/>
    </source>
</evidence>
<organism evidence="13 14">
    <name type="scientific">Paenibacillus glycinis</name>
    <dbReference type="NCBI Taxonomy" id="2697035"/>
    <lineage>
        <taxon>Bacteria</taxon>
        <taxon>Bacillati</taxon>
        <taxon>Bacillota</taxon>
        <taxon>Bacilli</taxon>
        <taxon>Bacillales</taxon>
        <taxon>Paenibacillaceae</taxon>
        <taxon>Paenibacillus</taxon>
    </lineage>
</organism>
<comment type="subcellular location">
    <subcellularLocation>
        <location evidence="1 10">Cytoplasm</location>
    </subcellularLocation>
</comment>
<dbReference type="NCBIfam" id="NF001399">
    <property type="entry name" value="PRK00283.1"/>
    <property type="match status" value="1"/>
</dbReference>
<dbReference type="InterPro" id="IPR011010">
    <property type="entry name" value="DNA_brk_join_enz"/>
</dbReference>
<feature type="active site" evidence="10">
    <location>
        <position position="241"/>
    </location>
</feature>
<dbReference type="InterPro" id="IPR002104">
    <property type="entry name" value="Integrase_catalytic"/>
</dbReference>
<evidence type="ECO:0000259" key="11">
    <source>
        <dbReference type="PROSITE" id="PS51898"/>
    </source>
</evidence>
<name>A0ABW9XJ65_9BACL</name>
<feature type="active site" evidence="10">
    <location>
        <position position="244"/>
    </location>
</feature>
<dbReference type="PROSITE" id="PS51898">
    <property type="entry name" value="TYR_RECOMBINASE"/>
    <property type="match status" value="1"/>
</dbReference>
<dbReference type="Gene3D" id="1.10.443.10">
    <property type="entry name" value="Intergrase catalytic core"/>
    <property type="match status" value="1"/>
</dbReference>
<feature type="domain" description="Core-binding (CB)" evidence="12">
    <location>
        <begin position="1"/>
        <end position="86"/>
    </location>
</feature>
<dbReference type="Gene3D" id="1.10.150.130">
    <property type="match status" value="1"/>
</dbReference>
<dbReference type="NCBIfam" id="TIGR02225">
    <property type="entry name" value="recomb_XerD"/>
    <property type="match status" value="1"/>
</dbReference>
<keyword evidence="6 10" id="KW-0229">DNA integration</keyword>
<dbReference type="InterPro" id="IPR050090">
    <property type="entry name" value="Tyrosine_recombinase_XerCD"/>
</dbReference>
<evidence type="ECO:0000256" key="5">
    <source>
        <dbReference type="ARBA" id="ARBA00022829"/>
    </source>
</evidence>
<evidence type="ECO:0000313" key="13">
    <source>
        <dbReference type="EMBL" id="NBD22652.1"/>
    </source>
</evidence>
<dbReference type="CDD" id="cd00798">
    <property type="entry name" value="INT_XerDC_C"/>
    <property type="match status" value="1"/>
</dbReference>
<dbReference type="InterPro" id="IPR044068">
    <property type="entry name" value="CB"/>
</dbReference>
<keyword evidence="7 10" id="KW-0238">DNA-binding</keyword>
<evidence type="ECO:0000256" key="3">
    <source>
        <dbReference type="ARBA" id="ARBA00022490"/>
    </source>
</evidence>
<keyword evidence="5 10" id="KW-0159">Chromosome partition</keyword>
<dbReference type="SUPFAM" id="SSF47823">
    <property type="entry name" value="lambda integrase-like, N-terminal domain"/>
    <property type="match status" value="1"/>
</dbReference>
<keyword evidence="14" id="KW-1185">Reference proteome</keyword>
<comment type="similarity">
    <text evidence="10">Belongs to the 'phage' integrase family. XerC subfamily.</text>
</comment>
<sequence length="299" mass="33320">MNEHVKSFIGSLREGERKRSPYTLQSYERDLLQVLGYLAGEGIGRAEDVQKHHLSLYFRQLKQQGRAAATISRQMVSVRAFFHYLLAGGAVSSNPALHLEAPKLEKRQPQALATEEVDRLLTAPDRATDAGVRDTAMLEVLYATGMRVSELISLDLEHVQLTLGFIRCINAKEQERIIPLGGAAAEAVAAYLERVRPKLAKDGGQALFLNLQGSRMTRQGFWKILKRTAREAGIGSGLTPHSLRHAFASHLLQNGADLRSVQEMMGHADLQTTQLYVQQAKSRIKDVYHQAHPRAKRNP</sequence>
<dbReference type="InterPro" id="IPR013762">
    <property type="entry name" value="Integrase-like_cat_sf"/>
</dbReference>
<comment type="caution">
    <text evidence="10">Lacks conserved residue(s) required for the propagation of feature annotation.</text>
</comment>
<keyword evidence="4 10" id="KW-0132">Cell division</keyword>
<feature type="domain" description="Tyr recombinase" evidence="11">
    <location>
        <begin position="107"/>
        <end position="289"/>
    </location>
</feature>
<evidence type="ECO:0000256" key="6">
    <source>
        <dbReference type="ARBA" id="ARBA00022908"/>
    </source>
</evidence>
<evidence type="ECO:0000313" key="14">
    <source>
        <dbReference type="Proteomes" id="UP000665561"/>
    </source>
</evidence>
<comment type="caution">
    <text evidence="13">The sequence shown here is derived from an EMBL/GenBank/DDBJ whole genome shotgun (WGS) entry which is preliminary data.</text>
</comment>
<evidence type="ECO:0000256" key="1">
    <source>
        <dbReference type="ARBA" id="ARBA00004496"/>
    </source>
</evidence>
<dbReference type="Pfam" id="PF02899">
    <property type="entry name" value="Phage_int_SAM_1"/>
    <property type="match status" value="1"/>
</dbReference>
<dbReference type="SUPFAM" id="SSF56349">
    <property type="entry name" value="DNA breaking-rejoining enzymes"/>
    <property type="match status" value="1"/>
</dbReference>
<protein>
    <recommendedName>
        <fullName evidence="10">Tyrosine recombinase XerC</fullName>
    </recommendedName>
</protein>
<evidence type="ECO:0000256" key="10">
    <source>
        <dbReference type="HAMAP-Rule" id="MF_01808"/>
    </source>
</evidence>
<dbReference type="InterPro" id="IPR010998">
    <property type="entry name" value="Integrase_recombinase_N"/>
</dbReference>
<comment type="function">
    <text evidence="10">Site-specific tyrosine recombinase, which acts by catalyzing the cutting and rejoining of the recombining DNA molecules. The XerC-XerD complex is essential to convert dimers of the bacterial chromosome into monomers to permit their segregation at cell division. It also contributes to the segregational stability of plasmids.</text>
</comment>
<dbReference type="PANTHER" id="PTHR30349">
    <property type="entry name" value="PHAGE INTEGRASE-RELATED"/>
    <property type="match status" value="1"/>
</dbReference>
<accession>A0ABW9XJ65</accession>
<dbReference type="Pfam" id="PF00589">
    <property type="entry name" value="Phage_integrase"/>
    <property type="match status" value="1"/>
</dbReference>
<keyword evidence="9 10" id="KW-0131">Cell cycle</keyword>
<dbReference type="PANTHER" id="PTHR30349:SF81">
    <property type="entry name" value="TYROSINE RECOMBINASE XERC"/>
    <property type="match status" value="1"/>
</dbReference>
<evidence type="ECO:0000256" key="8">
    <source>
        <dbReference type="ARBA" id="ARBA00023172"/>
    </source>
</evidence>
<dbReference type="RefSeq" id="WP_161740676.1">
    <property type="nucleotide sequence ID" value="NZ_JAAAMV010000001.1"/>
</dbReference>
<evidence type="ECO:0000256" key="4">
    <source>
        <dbReference type="ARBA" id="ARBA00022618"/>
    </source>
</evidence>
<reference evidence="13 14" key="1">
    <citation type="submission" date="2020-01" db="EMBL/GenBank/DDBJ databases">
        <title>Paenibacillus soybeanensis sp. nov. isolated from the nodules of soybean (Glycine max(L.) Merr).</title>
        <authorList>
            <person name="Wang H."/>
        </authorList>
    </citation>
    <scope>NUCLEOTIDE SEQUENCE [LARGE SCALE GENOMIC DNA]</scope>
    <source>
        <strain evidence="13 14">T1</strain>
    </source>
</reference>